<dbReference type="Proteomes" id="UP001056120">
    <property type="component" value="Linkage Group LG11"/>
</dbReference>
<reference evidence="2" key="1">
    <citation type="journal article" date="2022" name="Mol. Ecol. Resour.">
        <title>The genomes of chicory, endive, great burdock and yacon provide insights into Asteraceae palaeo-polyploidization history and plant inulin production.</title>
        <authorList>
            <person name="Fan W."/>
            <person name="Wang S."/>
            <person name="Wang H."/>
            <person name="Wang A."/>
            <person name="Jiang F."/>
            <person name="Liu H."/>
            <person name="Zhao H."/>
            <person name="Xu D."/>
            <person name="Zhang Y."/>
        </authorList>
    </citation>
    <scope>NUCLEOTIDE SEQUENCE [LARGE SCALE GENOMIC DNA]</scope>
    <source>
        <strain evidence="2">cv. Yunnan</strain>
    </source>
</reference>
<gene>
    <name evidence="1" type="ORF">L1987_33238</name>
</gene>
<name>A0ACB9HRN5_9ASTR</name>
<accession>A0ACB9HRN5</accession>
<reference evidence="1 2" key="2">
    <citation type="journal article" date="2022" name="Mol. Ecol. Resour.">
        <title>The genomes of chicory, endive, great burdock and yacon provide insights into Asteraceae paleo-polyploidization history and plant inulin production.</title>
        <authorList>
            <person name="Fan W."/>
            <person name="Wang S."/>
            <person name="Wang H."/>
            <person name="Wang A."/>
            <person name="Jiang F."/>
            <person name="Liu H."/>
            <person name="Zhao H."/>
            <person name="Xu D."/>
            <person name="Zhang Y."/>
        </authorList>
    </citation>
    <scope>NUCLEOTIDE SEQUENCE [LARGE SCALE GENOMIC DNA]</scope>
    <source>
        <strain evidence="2">cv. Yunnan</strain>
        <tissue evidence="1">Leaves</tissue>
    </source>
</reference>
<organism evidence="1 2">
    <name type="scientific">Smallanthus sonchifolius</name>
    <dbReference type="NCBI Taxonomy" id="185202"/>
    <lineage>
        <taxon>Eukaryota</taxon>
        <taxon>Viridiplantae</taxon>
        <taxon>Streptophyta</taxon>
        <taxon>Embryophyta</taxon>
        <taxon>Tracheophyta</taxon>
        <taxon>Spermatophyta</taxon>
        <taxon>Magnoliopsida</taxon>
        <taxon>eudicotyledons</taxon>
        <taxon>Gunneridae</taxon>
        <taxon>Pentapetalae</taxon>
        <taxon>asterids</taxon>
        <taxon>campanulids</taxon>
        <taxon>Asterales</taxon>
        <taxon>Asteraceae</taxon>
        <taxon>Asteroideae</taxon>
        <taxon>Heliantheae alliance</taxon>
        <taxon>Millerieae</taxon>
        <taxon>Smallanthus</taxon>
    </lineage>
</organism>
<evidence type="ECO:0000313" key="1">
    <source>
        <dbReference type="EMBL" id="KAI3797973.1"/>
    </source>
</evidence>
<evidence type="ECO:0000313" key="2">
    <source>
        <dbReference type="Proteomes" id="UP001056120"/>
    </source>
</evidence>
<sequence>MRSSYYLHLPHLYLIPHFPMYSLPQDPPFPLNMSFTEMYLLSITYFLDLHSADSLKKPLSLSTLSSLSPKPAPKSFPIRENRLTSLNSGEDMLEVDVLVAVGEGTVKIKKKRRPGRGEDYS</sequence>
<comment type="caution">
    <text evidence="1">The sequence shown here is derived from an EMBL/GenBank/DDBJ whole genome shotgun (WGS) entry which is preliminary data.</text>
</comment>
<protein>
    <submittedName>
        <fullName evidence="1">Uncharacterized protein</fullName>
    </submittedName>
</protein>
<keyword evidence="2" id="KW-1185">Reference proteome</keyword>
<dbReference type="EMBL" id="CM042028">
    <property type="protein sequence ID" value="KAI3797973.1"/>
    <property type="molecule type" value="Genomic_DNA"/>
</dbReference>
<proteinExistence type="predicted"/>